<feature type="transmembrane region" description="Helical" evidence="1">
    <location>
        <begin position="54"/>
        <end position="72"/>
    </location>
</feature>
<organism evidence="2 3">
    <name type="scientific">Schizopora paradoxa</name>
    <dbReference type="NCBI Taxonomy" id="27342"/>
    <lineage>
        <taxon>Eukaryota</taxon>
        <taxon>Fungi</taxon>
        <taxon>Dikarya</taxon>
        <taxon>Basidiomycota</taxon>
        <taxon>Agaricomycotina</taxon>
        <taxon>Agaricomycetes</taxon>
        <taxon>Hymenochaetales</taxon>
        <taxon>Schizoporaceae</taxon>
        <taxon>Schizopora</taxon>
    </lineage>
</organism>
<evidence type="ECO:0000313" key="3">
    <source>
        <dbReference type="Proteomes" id="UP000053477"/>
    </source>
</evidence>
<dbReference type="EMBL" id="KQ086053">
    <property type="protein sequence ID" value="KLO09516.1"/>
    <property type="molecule type" value="Genomic_DNA"/>
</dbReference>
<protein>
    <recommendedName>
        <fullName evidence="4">Transmembrane protein</fullName>
    </recommendedName>
</protein>
<dbReference type="OrthoDB" id="3197626at2759"/>
<feature type="transmembrane region" description="Helical" evidence="1">
    <location>
        <begin position="16"/>
        <end position="33"/>
    </location>
</feature>
<feature type="transmembrane region" description="Helical" evidence="1">
    <location>
        <begin position="116"/>
        <end position="138"/>
    </location>
</feature>
<evidence type="ECO:0000313" key="2">
    <source>
        <dbReference type="EMBL" id="KLO09516.1"/>
    </source>
</evidence>
<sequence>MVDWQSPAEIARDGQVFSNLVHCLLGLYLWELFTSLKFDYDIFSRKRRFKWPMIFYFLGRYALFCALLGITISLNVTTEINCQLLYVFNQICGNISIGCASINLSFRTIAVWSQSLYITIGITIVILGHWGLLLHGLIVHASWVDGVGCVVTQTDNKGLTALFIYTMTFDFIVMCLTAWKLAVSSQSTQSRLVRLIFRDGLFYFFMAFAVNTVATTFIMLNLNPVMSVIGDVPAAVVSTIVASRAVRRLSEFTSAKAEVYSGRTAAQSSGFAFRSKKKPDGVHVQVNHISTQLPVEVF</sequence>
<evidence type="ECO:0008006" key="4">
    <source>
        <dbReference type="Google" id="ProtNLM"/>
    </source>
</evidence>
<accession>A0A0H2RXN7</accession>
<evidence type="ECO:0000256" key="1">
    <source>
        <dbReference type="SAM" id="Phobius"/>
    </source>
</evidence>
<proteinExistence type="predicted"/>
<keyword evidence="3" id="KW-1185">Reference proteome</keyword>
<feature type="transmembrane region" description="Helical" evidence="1">
    <location>
        <begin position="84"/>
        <end position="104"/>
    </location>
</feature>
<feature type="transmembrane region" description="Helical" evidence="1">
    <location>
        <begin position="226"/>
        <end position="246"/>
    </location>
</feature>
<name>A0A0H2RXN7_9AGAM</name>
<feature type="transmembrane region" description="Helical" evidence="1">
    <location>
        <begin position="200"/>
        <end position="220"/>
    </location>
</feature>
<dbReference type="InParanoid" id="A0A0H2RXN7"/>
<reference evidence="2 3" key="1">
    <citation type="submission" date="2015-04" db="EMBL/GenBank/DDBJ databases">
        <title>Complete genome sequence of Schizopora paradoxa KUC8140, a cosmopolitan wood degrader in East Asia.</title>
        <authorList>
            <consortium name="DOE Joint Genome Institute"/>
            <person name="Min B."/>
            <person name="Park H."/>
            <person name="Jang Y."/>
            <person name="Kim J.-J."/>
            <person name="Kim K.H."/>
            <person name="Pangilinan J."/>
            <person name="Lipzen A."/>
            <person name="Riley R."/>
            <person name="Grigoriev I.V."/>
            <person name="Spatafora J.W."/>
            <person name="Choi I.-G."/>
        </authorList>
    </citation>
    <scope>NUCLEOTIDE SEQUENCE [LARGE SCALE GENOMIC DNA]</scope>
    <source>
        <strain evidence="2 3">KUC8140</strain>
    </source>
</reference>
<keyword evidence="1" id="KW-0812">Transmembrane</keyword>
<dbReference type="Proteomes" id="UP000053477">
    <property type="component" value="Unassembled WGS sequence"/>
</dbReference>
<keyword evidence="1" id="KW-0472">Membrane</keyword>
<dbReference type="AlphaFoldDB" id="A0A0H2RXN7"/>
<gene>
    <name evidence="2" type="ORF">SCHPADRAFT_979721</name>
</gene>
<keyword evidence="1" id="KW-1133">Transmembrane helix</keyword>
<feature type="transmembrane region" description="Helical" evidence="1">
    <location>
        <begin position="158"/>
        <end position="179"/>
    </location>
</feature>